<evidence type="ECO:0000313" key="1">
    <source>
        <dbReference type="EMBL" id="BCL62645.1"/>
    </source>
</evidence>
<proteinExistence type="predicted"/>
<organism evidence="1 2">
    <name type="scientific">Desulfomarina profundi</name>
    <dbReference type="NCBI Taxonomy" id="2772557"/>
    <lineage>
        <taxon>Bacteria</taxon>
        <taxon>Pseudomonadati</taxon>
        <taxon>Thermodesulfobacteriota</taxon>
        <taxon>Desulfobulbia</taxon>
        <taxon>Desulfobulbales</taxon>
        <taxon>Desulfobulbaceae</taxon>
        <taxon>Desulfomarina</taxon>
    </lineage>
</organism>
<dbReference type="AlphaFoldDB" id="A0A8D5JQN5"/>
<gene>
    <name evidence="1" type="ORF">DGMP_33380</name>
</gene>
<sequence>MPPLLKKLENAELSSKDLELVTKINYYLENFDFTSALTALQQREQKP</sequence>
<dbReference type="RefSeq" id="WP_228854974.1">
    <property type="nucleotide sequence ID" value="NZ_AP024086.1"/>
</dbReference>
<keyword evidence="2" id="KW-1185">Reference proteome</keyword>
<dbReference type="KEGG" id="dbk:DGMP_33380"/>
<evidence type="ECO:0000313" key="2">
    <source>
        <dbReference type="Proteomes" id="UP000826725"/>
    </source>
</evidence>
<dbReference type="EMBL" id="AP024086">
    <property type="protein sequence ID" value="BCL62645.1"/>
    <property type="molecule type" value="Genomic_DNA"/>
</dbReference>
<dbReference type="Proteomes" id="UP000826725">
    <property type="component" value="Chromosome"/>
</dbReference>
<accession>A0A8D5JQN5</accession>
<protein>
    <submittedName>
        <fullName evidence="1">Uncharacterized protein</fullName>
    </submittedName>
</protein>
<reference evidence="1" key="1">
    <citation type="submission" date="2020-09" db="EMBL/GenBank/DDBJ databases">
        <title>Desulfogranum mesoprofundum gen. nov., sp. nov., a novel mesophilic, sulfate-reducing chemolithoautotroph isolated from a deep-sea hydrothermal vent chimney in the Suiyo Seamount.</title>
        <authorList>
            <person name="Hashimoto Y."/>
            <person name="Nakagawa S."/>
        </authorList>
    </citation>
    <scope>NUCLEOTIDE SEQUENCE</scope>
    <source>
        <strain evidence="1">KT2</strain>
    </source>
</reference>
<name>A0A8D5JQN5_9BACT</name>